<protein>
    <submittedName>
        <fullName evidence="1">Uncharacterized protein</fullName>
    </submittedName>
</protein>
<sequence length="53" mass="6267">MPWQSFSQERIIKALTFLLYIFKMFSHTATALLDHYLQSYVVERLQPTTLTST</sequence>
<reference evidence="1" key="1">
    <citation type="submission" date="2021-06" db="EMBL/GenBank/DDBJ databases">
        <title>Parelaphostrongylus tenuis whole genome reference sequence.</title>
        <authorList>
            <person name="Garwood T.J."/>
            <person name="Larsen P.A."/>
            <person name="Fountain-Jones N.M."/>
            <person name="Garbe J.R."/>
            <person name="Macchietto M.G."/>
            <person name="Kania S.A."/>
            <person name="Gerhold R.W."/>
            <person name="Richards J.E."/>
            <person name="Wolf T.M."/>
        </authorList>
    </citation>
    <scope>NUCLEOTIDE SEQUENCE</scope>
    <source>
        <strain evidence="1">MNPRO001-30</strain>
        <tissue evidence="1">Meninges</tissue>
    </source>
</reference>
<comment type="caution">
    <text evidence="1">The sequence shown here is derived from an EMBL/GenBank/DDBJ whole genome shotgun (WGS) entry which is preliminary data.</text>
</comment>
<dbReference type="Proteomes" id="UP001196413">
    <property type="component" value="Unassembled WGS sequence"/>
</dbReference>
<organism evidence="1 2">
    <name type="scientific">Parelaphostrongylus tenuis</name>
    <name type="common">Meningeal worm</name>
    <dbReference type="NCBI Taxonomy" id="148309"/>
    <lineage>
        <taxon>Eukaryota</taxon>
        <taxon>Metazoa</taxon>
        <taxon>Ecdysozoa</taxon>
        <taxon>Nematoda</taxon>
        <taxon>Chromadorea</taxon>
        <taxon>Rhabditida</taxon>
        <taxon>Rhabditina</taxon>
        <taxon>Rhabditomorpha</taxon>
        <taxon>Strongyloidea</taxon>
        <taxon>Metastrongylidae</taxon>
        <taxon>Parelaphostrongylus</taxon>
    </lineage>
</organism>
<evidence type="ECO:0000313" key="1">
    <source>
        <dbReference type="EMBL" id="KAJ1359035.1"/>
    </source>
</evidence>
<dbReference type="AlphaFoldDB" id="A0AAD5QRM0"/>
<dbReference type="EMBL" id="JAHQIW010003535">
    <property type="protein sequence ID" value="KAJ1359035.1"/>
    <property type="molecule type" value="Genomic_DNA"/>
</dbReference>
<name>A0AAD5QRM0_PARTN</name>
<gene>
    <name evidence="1" type="ORF">KIN20_017645</name>
</gene>
<accession>A0AAD5QRM0</accession>
<keyword evidence="2" id="KW-1185">Reference proteome</keyword>
<evidence type="ECO:0000313" key="2">
    <source>
        <dbReference type="Proteomes" id="UP001196413"/>
    </source>
</evidence>
<proteinExistence type="predicted"/>